<protein>
    <submittedName>
        <fullName evidence="12">Uncharacterized protein</fullName>
    </submittedName>
</protein>
<proteinExistence type="inferred from homology"/>
<feature type="non-terminal residue" evidence="12">
    <location>
        <position position="51"/>
    </location>
</feature>
<keyword evidence="4" id="KW-1003">Cell membrane</keyword>
<keyword evidence="8" id="KW-0406">Ion transport</keyword>
<evidence type="ECO:0000256" key="7">
    <source>
        <dbReference type="ARBA" id="ARBA00022989"/>
    </source>
</evidence>
<comment type="similarity">
    <text evidence="2">Belongs to the otopetrin family.</text>
</comment>
<sequence length="51" mass="5953">MLDLSLWFEETTTTTKHEANPFQLAFYHVIPWSIIAAIATPLQIFFRFHAS</sequence>
<dbReference type="GO" id="GO:0015252">
    <property type="term" value="F:proton channel activity"/>
    <property type="evidence" value="ECO:0007669"/>
    <property type="project" value="InterPro"/>
</dbReference>
<accession>A0A8S2XA57</accession>
<comment type="caution">
    <text evidence="12">The sequence shown here is derived from an EMBL/GenBank/DDBJ whole genome shotgun (WGS) entry which is preliminary data.</text>
</comment>
<organism evidence="12 13">
    <name type="scientific">Rotaria magnacalcarata</name>
    <dbReference type="NCBI Taxonomy" id="392030"/>
    <lineage>
        <taxon>Eukaryota</taxon>
        <taxon>Metazoa</taxon>
        <taxon>Spiralia</taxon>
        <taxon>Gnathifera</taxon>
        <taxon>Rotifera</taxon>
        <taxon>Eurotatoria</taxon>
        <taxon>Bdelloidea</taxon>
        <taxon>Philodinida</taxon>
        <taxon>Philodinidae</taxon>
        <taxon>Rotaria</taxon>
    </lineage>
</organism>
<keyword evidence="6" id="KW-0375">Hydrogen ion transport</keyword>
<dbReference type="Pfam" id="PF03189">
    <property type="entry name" value="Otopetrin"/>
    <property type="match status" value="1"/>
</dbReference>
<evidence type="ECO:0000256" key="9">
    <source>
        <dbReference type="ARBA" id="ARBA00023136"/>
    </source>
</evidence>
<evidence type="ECO:0000256" key="6">
    <source>
        <dbReference type="ARBA" id="ARBA00022781"/>
    </source>
</evidence>
<reference evidence="12" key="1">
    <citation type="submission" date="2021-02" db="EMBL/GenBank/DDBJ databases">
        <authorList>
            <person name="Nowell W R."/>
        </authorList>
    </citation>
    <scope>NUCLEOTIDE SEQUENCE</scope>
</reference>
<evidence type="ECO:0000256" key="3">
    <source>
        <dbReference type="ARBA" id="ARBA00022448"/>
    </source>
</evidence>
<feature type="transmembrane region" description="Helical" evidence="11">
    <location>
        <begin position="25"/>
        <end position="46"/>
    </location>
</feature>
<evidence type="ECO:0000256" key="2">
    <source>
        <dbReference type="ARBA" id="ARBA00006513"/>
    </source>
</evidence>
<gene>
    <name evidence="12" type="ORF">SMN809_LOCUS34172</name>
</gene>
<evidence type="ECO:0000313" key="12">
    <source>
        <dbReference type="EMBL" id="CAF4484115.1"/>
    </source>
</evidence>
<keyword evidence="5 11" id="KW-0812">Transmembrane</keyword>
<keyword evidence="9 11" id="KW-0472">Membrane</keyword>
<dbReference type="PANTHER" id="PTHR21522">
    <property type="entry name" value="PROTON CHANNEL OTOP"/>
    <property type="match status" value="1"/>
</dbReference>
<evidence type="ECO:0000256" key="8">
    <source>
        <dbReference type="ARBA" id="ARBA00023065"/>
    </source>
</evidence>
<evidence type="ECO:0000256" key="10">
    <source>
        <dbReference type="ARBA" id="ARBA00023303"/>
    </source>
</evidence>
<comment type="subcellular location">
    <subcellularLocation>
        <location evidence="1">Cell membrane</location>
        <topology evidence="1">Multi-pass membrane protein</topology>
    </subcellularLocation>
</comment>
<dbReference type="PANTHER" id="PTHR21522:SF32">
    <property type="entry name" value="OTOPETRIN-2"/>
    <property type="match status" value="1"/>
</dbReference>
<evidence type="ECO:0000313" key="13">
    <source>
        <dbReference type="Proteomes" id="UP000676336"/>
    </source>
</evidence>
<evidence type="ECO:0000256" key="5">
    <source>
        <dbReference type="ARBA" id="ARBA00022692"/>
    </source>
</evidence>
<dbReference type="GO" id="GO:0005886">
    <property type="term" value="C:plasma membrane"/>
    <property type="evidence" value="ECO:0007669"/>
    <property type="project" value="UniProtKB-SubCell"/>
</dbReference>
<evidence type="ECO:0000256" key="4">
    <source>
        <dbReference type="ARBA" id="ARBA00022475"/>
    </source>
</evidence>
<keyword evidence="3" id="KW-0813">Transport</keyword>
<keyword evidence="7 11" id="KW-1133">Transmembrane helix</keyword>
<keyword evidence="10" id="KW-0407">Ion channel</keyword>
<dbReference type="EMBL" id="CAJOBI010077577">
    <property type="protein sequence ID" value="CAF4484115.1"/>
    <property type="molecule type" value="Genomic_DNA"/>
</dbReference>
<evidence type="ECO:0000256" key="11">
    <source>
        <dbReference type="SAM" id="Phobius"/>
    </source>
</evidence>
<name>A0A8S2XA57_9BILA</name>
<dbReference type="Proteomes" id="UP000676336">
    <property type="component" value="Unassembled WGS sequence"/>
</dbReference>
<evidence type="ECO:0000256" key="1">
    <source>
        <dbReference type="ARBA" id="ARBA00004651"/>
    </source>
</evidence>
<dbReference type="InterPro" id="IPR004878">
    <property type="entry name" value="Otopetrin"/>
</dbReference>
<dbReference type="AlphaFoldDB" id="A0A8S2XA57"/>